<feature type="domain" description="DUF6314" evidence="1">
    <location>
        <begin position="27"/>
        <end position="150"/>
    </location>
</feature>
<accession>A0A1M7IIG7</accession>
<proteinExistence type="predicted"/>
<evidence type="ECO:0000313" key="3">
    <source>
        <dbReference type="Proteomes" id="UP000322545"/>
    </source>
</evidence>
<organism evidence="2 3">
    <name type="scientific">Roseovarius litoreus</name>
    <dbReference type="NCBI Taxonomy" id="1155722"/>
    <lineage>
        <taxon>Bacteria</taxon>
        <taxon>Pseudomonadati</taxon>
        <taxon>Pseudomonadota</taxon>
        <taxon>Alphaproteobacteria</taxon>
        <taxon>Rhodobacterales</taxon>
        <taxon>Roseobacteraceae</taxon>
        <taxon>Roseovarius</taxon>
    </lineage>
</organism>
<evidence type="ECO:0000259" key="1">
    <source>
        <dbReference type="Pfam" id="PF19834"/>
    </source>
</evidence>
<dbReference type="Pfam" id="PF19834">
    <property type="entry name" value="DUF6314"/>
    <property type="match status" value="1"/>
</dbReference>
<dbReference type="EMBL" id="FRCB01000007">
    <property type="protein sequence ID" value="SHM40398.1"/>
    <property type="molecule type" value="Genomic_DNA"/>
</dbReference>
<dbReference type="InterPro" id="IPR045632">
    <property type="entry name" value="DUF6314"/>
</dbReference>
<name>A0A1M7IIG7_9RHOB</name>
<keyword evidence="3" id="KW-1185">Reference proteome</keyword>
<reference evidence="2 3" key="1">
    <citation type="submission" date="2016-11" db="EMBL/GenBank/DDBJ databases">
        <authorList>
            <person name="Varghese N."/>
            <person name="Submissions S."/>
        </authorList>
    </citation>
    <scope>NUCLEOTIDE SEQUENCE [LARGE SCALE GENOMIC DNA]</scope>
    <source>
        <strain evidence="2 3">DSM 28249</strain>
    </source>
</reference>
<sequence>MAEDGKRLTGQMTDEAPKGRARRLADFEGRWHMTRHIVQADGPEARLAGMATWRAVPEGLLCEEAGRLQIGDQPAVEARRSYLWRDDLTVWFEDGRFFHQVPLWGGETGHWCDPDQYDGCYAFDAWPVWQVVWQVKGPRKGYRMRTEYRRASGG</sequence>
<evidence type="ECO:0000313" key="2">
    <source>
        <dbReference type="EMBL" id="SHM40398.1"/>
    </source>
</evidence>
<gene>
    <name evidence="2" type="ORF">SAMN05443432_10777</name>
</gene>
<dbReference type="Proteomes" id="UP000322545">
    <property type="component" value="Unassembled WGS sequence"/>
</dbReference>
<dbReference type="AlphaFoldDB" id="A0A1M7IIG7"/>
<protein>
    <recommendedName>
        <fullName evidence="1">DUF6314 domain-containing protein</fullName>
    </recommendedName>
</protein>